<keyword evidence="2" id="KW-0808">Transferase</keyword>
<evidence type="ECO:0000256" key="2">
    <source>
        <dbReference type="ARBA" id="ARBA00022679"/>
    </source>
</evidence>
<dbReference type="SUPFAM" id="SSF53067">
    <property type="entry name" value="Actin-like ATPase domain"/>
    <property type="match status" value="1"/>
</dbReference>
<dbReference type="RefSeq" id="WP_058480097.1">
    <property type="nucleotide sequence ID" value="NZ_CAAAIQ010000007.1"/>
</dbReference>
<keyword evidence="5" id="KW-0067">ATP-binding</keyword>
<proteinExistence type="inferred from homology"/>
<dbReference type="InterPro" id="IPR043129">
    <property type="entry name" value="ATPase_NBD"/>
</dbReference>
<keyword evidence="7" id="KW-1185">Reference proteome</keyword>
<comment type="caution">
    <text evidence="6">The sequence shown here is derived from an EMBL/GenBank/DDBJ whole genome shotgun (WGS) entry which is preliminary data.</text>
</comment>
<reference evidence="6 7" key="1">
    <citation type="submission" date="2015-11" db="EMBL/GenBank/DDBJ databases">
        <title>Genomic analysis of 38 Legionella species identifies large and diverse effector repertoires.</title>
        <authorList>
            <person name="Burstein D."/>
            <person name="Amaro F."/>
            <person name="Zusman T."/>
            <person name="Lifshitz Z."/>
            <person name="Cohen O."/>
            <person name="Gilbert J.A."/>
            <person name="Pupko T."/>
            <person name="Shuman H.A."/>
            <person name="Segal G."/>
        </authorList>
    </citation>
    <scope>NUCLEOTIDE SEQUENCE [LARGE SCALE GENOMIC DNA]</scope>
    <source>
        <strain evidence="6 7">ATCC 51914</strain>
    </source>
</reference>
<dbReference type="GO" id="GO:0005524">
    <property type="term" value="F:ATP binding"/>
    <property type="evidence" value="ECO:0007669"/>
    <property type="project" value="UniProtKB-KW"/>
</dbReference>
<comment type="similarity">
    <text evidence="1">Belongs to the acetokinase family.</text>
</comment>
<dbReference type="PATRIC" id="fig|66969.6.peg.1528"/>
<dbReference type="InterPro" id="IPR000890">
    <property type="entry name" value="Aliphatic_acid_kin_short-chain"/>
</dbReference>
<gene>
    <name evidence="6" type="primary">ack_2</name>
    <name evidence="6" type="ORF">Lwal_1394</name>
</gene>
<protein>
    <submittedName>
        <fullName evidence="6">Acetate kinase</fullName>
    </submittedName>
</protein>
<accession>A0A0W1ADB2</accession>
<dbReference type="Proteomes" id="UP000054729">
    <property type="component" value="Unassembled WGS sequence"/>
</dbReference>
<dbReference type="STRING" id="66969.Lwal_1394"/>
<evidence type="ECO:0000256" key="1">
    <source>
        <dbReference type="ARBA" id="ARBA00008748"/>
    </source>
</evidence>
<dbReference type="Gene3D" id="3.30.420.40">
    <property type="match status" value="1"/>
</dbReference>
<evidence type="ECO:0000313" key="6">
    <source>
        <dbReference type="EMBL" id="KTD79322.1"/>
    </source>
</evidence>
<dbReference type="GO" id="GO:0016774">
    <property type="term" value="F:phosphotransferase activity, carboxyl group as acceptor"/>
    <property type="evidence" value="ECO:0007669"/>
    <property type="project" value="InterPro"/>
</dbReference>
<evidence type="ECO:0000256" key="5">
    <source>
        <dbReference type="ARBA" id="ARBA00022840"/>
    </source>
</evidence>
<sequence>MRNKIKSSILVINTGSSSVKFQVFSRMPSLEHLAHGKVSDLGSSPLFSAVNERQEFAVNQAEKIELPADYDHEMALHFILHWIEAQNQHWQINTVSALENHKEKHR</sequence>
<dbReference type="PROSITE" id="PS01075">
    <property type="entry name" value="ACETATE_KINASE_1"/>
    <property type="match status" value="1"/>
</dbReference>
<evidence type="ECO:0000313" key="7">
    <source>
        <dbReference type="Proteomes" id="UP000054729"/>
    </source>
</evidence>
<keyword evidence="4 6" id="KW-0418">Kinase</keyword>
<evidence type="ECO:0000256" key="3">
    <source>
        <dbReference type="ARBA" id="ARBA00022741"/>
    </source>
</evidence>
<organism evidence="6 7">
    <name type="scientific">Legionella waltersii</name>
    <dbReference type="NCBI Taxonomy" id="66969"/>
    <lineage>
        <taxon>Bacteria</taxon>
        <taxon>Pseudomonadati</taxon>
        <taxon>Pseudomonadota</taxon>
        <taxon>Gammaproteobacteria</taxon>
        <taxon>Legionellales</taxon>
        <taxon>Legionellaceae</taxon>
        <taxon>Legionella</taxon>
    </lineage>
</organism>
<dbReference type="EMBL" id="LNZB01000036">
    <property type="protein sequence ID" value="KTD79322.1"/>
    <property type="molecule type" value="Genomic_DNA"/>
</dbReference>
<name>A0A0W1ADB2_9GAMM</name>
<evidence type="ECO:0000256" key="4">
    <source>
        <dbReference type="ARBA" id="ARBA00022777"/>
    </source>
</evidence>
<keyword evidence="3" id="KW-0547">Nucleotide-binding</keyword>
<dbReference type="InterPro" id="IPR023865">
    <property type="entry name" value="Aliphatic_acid_kinase_CS"/>
</dbReference>
<dbReference type="Pfam" id="PF00871">
    <property type="entry name" value="Acetate_kinase"/>
    <property type="match status" value="1"/>
</dbReference>
<dbReference type="GO" id="GO:0016301">
    <property type="term" value="F:kinase activity"/>
    <property type="evidence" value="ECO:0007669"/>
    <property type="project" value="UniProtKB-KW"/>
</dbReference>
<dbReference type="AlphaFoldDB" id="A0A0W1ADB2"/>